<dbReference type="Proteomes" id="UP001592582">
    <property type="component" value="Unassembled WGS sequence"/>
</dbReference>
<proteinExistence type="predicted"/>
<dbReference type="PROSITE" id="PS51257">
    <property type="entry name" value="PROKAR_LIPOPROTEIN"/>
    <property type="match status" value="1"/>
</dbReference>
<gene>
    <name evidence="1" type="ORF">ACEZDG_19300</name>
</gene>
<protein>
    <submittedName>
        <fullName evidence="1">Tetratricopeptide repeat protein</fullName>
    </submittedName>
</protein>
<comment type="caution">
    <text evidence="1">The sequence shown here is derived from an EMBL/GenBank/DDBJ whole genome shotgun (WGS) entry which is preliminary data.</text>
</comment>
<reference evidence="1 2" key="1">
    <citation type="submission" date="2024-09" db="EMBL/GenBank/DDBJ databases">
        <authorList>
            <person name="Lee S.D."/>
        </authorList>
    </citation>
    <scope>NUCLEOTIDE SEQUENCE [LARGE SCALE GENOMIC DNA]</scope>
    <source>
        <strain evidence="1 2">N1-1</strain>
    </source>
</reference>
<evidence type="ECO:0000313" key="2">
    <source>
        <dbReference type="Proteomes" id="UP001592582"/>
    </source>
</evidence>
<dbReference type="Gene3D" id="3.40.50.300">
    <property type="entry name" value="P-loop containing nucleotide triphosphate hydrolases"/>
    <property type="match status" value="1"/>
</dbReference>
<dbReference type="InterPro" id="IPR053137">
    <property type="entry name" value="NLR-like"/>
</dbReference>
<dbReference type="Pfam" id="PF13374">
    <property type="entry name" value="TPR_10"/>
    <property type="match status" value="2"/>
</dbReference>
<dbReference type="PRINTS" id="PR00364">
    <property type="entry name" value="DISEASERSIST"/>
</dbReference>
<dbReference type="SUPFAM" id="SSF48452">
    <property type="entry name" value="TPR-like"/>
    <property type="match status" value="1"/>
</dbReference>
<dbReference type="InterPro" id="IPR027417">
    <property type="entry name" value="P-loop_NTPase"/>
</dbReference>
<dbReference type="PANTHER" id="PTHR46082:SF6">
    <property type="entry name" value="AAA+ ATPASE DOMAIN-CONTAINING PROTEIN-RELATED"/>
    <property type="match status" value="1"/>
</dbReference>
<dbReference type="SUPFAM" id="SSF52540">
    <property type="entry name" value="P-loop containing nucleoside triphosphate hydrolases"/>
    <property type="match status" value="1"/>
</dbReference>
<dbReference type="Gene3D" id="1.25.40.10">
    <property type="entry name" value="Tetratricopeptide repeat domain"/>
    <property type="match status" value="2"/>
</dbReference>
<sequence>MQQLRQAMDAQDGGMTFVLHGLGGCGKTAVALEAFRYAEEEANRLGLWVNASDTASLRSGMLAVAADRGAREGELTAARSGLRAAADLVWQCLDASPEPWILVLDNADDPVVLRDGGWLRSSPRGLVLVTSRQAAAHWWPGAQLVHVGVLPLAEAARVLCDLAPASGTMEEAERIAERLGRLPLALTLAGGFLSQQVIRPWTMSEYSEHLGEDSGLDRIELIDRGASASSAEESRHLLSTTWQISLDGLAGGGLPEAVDLLRLLACWAGDPLPIAVLADSGSALGHPEPRMELALRGLIDRSLTEIVPESRCLRTHAVLLDSVALGTPMAERARYVASASALLAGQIPAVPQRGRAKQELVRLVPHALALVRRSVGWVAPAPSTVRAAARSCLHLVVALHRSGDATSAHTLASVTLRLVQGALDDGDAVVLELRQRIGRSLHRMGRFEDSAVTLRAVLADTERVFGQGSLEALQTAVSLSRPLVALQQAAEAADLVRRTIAGREELLGPEHPVTLIARAIALESCSVTELNRHLPAGRTLVETCRTELGPDHAITLMAELDYAYALRTTGHVEEALPQARWSFEAHERMFGAEHPISLSARTLLAQTLDDAGAREEALRQAEMVLRGRVRVLGQHHPWTVAAADMCEQLHAGR</sequence>
<evidence type="ECO:0000313" key="1">
    <source>
        <dbReference type="EMBL" id="MFC1411415.1"/>
    </source>
</evidence>
<dbReference type="EMBL" id="JBHEZX010000008">
    <property type="protein sequence ID" value="MFC1411415.1"/>
    <property type="molecule type" value="Genomic_DNA"/>
</dbReference>
<name>A0ABV6VCG0_9ACTN</name>
<dbReference type="PANTHER" id="PTHR46082">
    <property type="entry name" value="ATP/GTP-BINDING PROTEIN-RELATED"/>
    <property type="match status" value="1"/>
</dbReference>
<dbReference type="InterPro" id="IPR011990">
    <property type="entry name" value="TPR-like_helical_dom_sf"/>
</dbReference>
<keyword evidence="2" id="KW-1185">Reference proteome</keyword>
<accession>A0ABV6VCG0</accession>
<organism evidence="1 2">
    <name type="scientific">Streptacidiphilus alkalitolerans</name>
    <dbReference type="NCBI Taxonomy" id="3342712"/>
    <lineage>
        <taxon>Bacteria</taxon>
        <taxon>Bacillati</taxon>
        <taxon>Actinomycetota</taxon>
        <taxon>Actinomycetes</taxon>
        <taxon>Kitasatosporales</taxon>
        <taxon>Streptomycetaceae</taxon>
        <taxon>Streptacidiphilus</taxon>
    </lineage>
</organism>
<dbReference type="RefSeq" id="WP_380511018.1">
    <property type="nucleotide sequence ID" value="NZ_JBHEZX010000008.1"/>
</dbReference>